<name>A0A1L7XRB4_9HELO</name>
<keyword evidence="3" id="KW-1185">Reference proteome</keyword>
<protein>
    <recommendedName>
        <fullName evidence="1">Heterokaryon incompatibility domain-containing protein</fullName>
    </recommendedName>
</protein>
<dbReference type="AlphaFoldDB" id="A0A1L7XRB4"/>
<evidence type="ECO:0000313" key="3">
    <source>
        <dbReference type="Proteomes" id="UP000184330"/>
    </source>
</evidence>
<dbReference type="STRING" id="576137.A0A1L7XRB4"/>
<dbReference type="OrthoDB" id="5362512at2759"/>
<accession>A0A1L7XRB4</accession>
<evidence type="ECO:0000313" key="2">
    <source>
        <dbReference type="EMBL" id="CZR67601.1"/>
    </source>
</evidence>
<evidence type="ECO:0000259" key="1">
    <source>
        <dbReference type="Pfam" id="PF06985"/>
    </source>
</evidence>
<proteinExistence type="predicted"/>
<dbReference type="EMBL" id="FJOG01000045">
    <property type="protein sequence ID" value="CZR67601.1"/>
    <property type="molecule type" value="Genomic_DNA"/>
</dbReference>
<dbReference type="PANTHER" id="PTHR33112:SF16">
    <property type="entry name" value="HETEROKARYON INCOMPATIBILITY DOMAIN-CONTAINING PROTEIN"/>
    <property type="match status" value="1"/>
</dbReference>
<reference evidence="2 3" key="1">
    <citation type="submission" date="2016-03" db="EMBL/GenBank/DDBJ databases">
        <authorList>
            <person name="Ploux O."/>
        </authorList>
    </citation>
    <scope>NUCLEOTIDE SEQUENCE [LARGE SCALE GENOMIC DNA]</scope>
    <source>
        <strain evidence="2 3">UAMH 11012</strain>
    </source>
</reference>
<dbReference type="Proteomes" id="UP000184330">
    <property type="component" value="Unassembled WGS sequence"/>
</dbReference>
<dbReference type="InterPro" id="IPR010730">
    <property type="entry name" value="HET"/>
</dbReference>
<dbReference type="Pfam" id="PF06985">
    <property type="entry name" value="HET"/>
    <property type="match status" value="1"/>
</dbReference>
<organism evidence="2 3">
    <name type="scientific">Phialocephala subalpina</name>
    <dbReference type="NCBI Taxonomy" id="576137"/>
    <lineage>
        <taxon>Eukaryota</taxon>
        <taxon>Fungi</taxon>
        <taxon>Dikarya</taxon>
        <taxon>Ascomycota</taxon>
        <taxon>Pezizomycotina</taxon>
        <taxon>Leotiomycetes</taxon>
        <taxon>Helotiales</taxon>
        <taxon>Mollisiaceae</taxon>
        <taxon>Phialocephala</taxon>
        <taxon>Phialocephala fortinii species complex</taxon>
    </lineage>
</organism>
<sequence length="710" mass="81142">MPVEPKIEHYVAPYILNAGDKPPCICKTMQFTSINGEWSVDIDDLDFSLPLNCKYSRFLRHLKYLMDWPDKNSDVWHDDGEIKTCDIFIPQSRHRGGVIKVATDYDDPFSKHLTRRVVHLDPCSDNVWRLIHSWIKNCQTSHTKCRGELSVWPSRLLKIGMDGDVIQLVEDSKKLDLYIALLHSWGKTKTIMTTRENLKAHKIGIRVSELPQTPQDAIIVAKKLGVRYLWIDSLCIIQGDLKDWETEGSKMDQVYNNAYVIIAATRASGDGQGFLQHRLPQAILTPGKDGVHYERQEESKFHRIFIKSSGQPLGSMYFSSYNDWVAASELSGDSNRDRWNSPLLFRAWTLQERYLARRTLSFLKDQIMFECEVERCYEGGQTALEAMTDNSVESLLPTPLPNSGCSSYSSGRLPSQRSFDSWYEMISAYTMRDLTYPIDKLPALSGLASRLGKRTGSAYCAGIWEQDLFTGLLWYAPFGAQCERYSWRSPSWSWASIEGAVKFPSEEIEYPGRTVSMGYPFDSAKMFGYAIGSTILPSVCVHSIEVEREGEERFGQVKGGVLDIEAVMMPIKGPKRSWMRNSLCESLETDFIFDESGPETEEDPNNLWAHHPEAYSSLPIRLALFIMETTLARVVKAKRAKSCYYDVLPSIYLQDNEEPMFCGIVIEKIPDVEPGREEVWKRIGAFKSMESYGKSTFDIEKQERRRVKII</sequence>
<dbReference type="PANTHER" id="PTHR33112">
    <property type="entry name" value="DOMAIN PROTEIN, PUTATIVE-RELATED"/>
    <property type="match status" value="1"/>
</dbReference>
<gene>
    <name evidence="2" type="ORF">PAC_17500</name>
</gene>
<feature type="domain" description="Heterokaryon incompatibility" evidence="1">
    <location>
        <begin position="178"/>
        <end position="352"/>
    </location>
</feature>